<dbReference type="Gene3D" id="3.40.50.300">
    <property type="entry name" value="P-loop containing nucleotide triphosphate hydrolases"/>
    <property type="match status" value="1"/>
</dbReference>
<dbReference type="InterPro" id="IPR027417">
    <property type="entry name" value="P-loop_NTPase"/>
</dbReference>
<evidence type="ECO:0000256" key="2">
    <source>
        <dbReference type="ARBA" id="ARBA00022840"/>
    </source>
</evidence>
<dbReference type="Proteomes" id="UP001589733">
    <property type="component" value="Unassembled WGS sequence"/>
</dbReference>
<keyword evidence="3" id="KW-0802">TPR repeat</keyword>
<dbReference type="SUPFAM" id="SSF48452">
    <property type="entry name" value="TPR-like"/>
    <property type="match status" value="2"/>
</dbReference>
<dbReference type="PROSITE" id="PS50005">
    <property type="entry name" value="TPR"/>
    <property type="match status" value="1"/>
</dbReference>
<dbReference type="Pfam" id="PF13424">
    <property type="entry name" value="TPR_12"/>
    <property type="match status" value="2"/>
</dbReference>
<dbReference type="Gene3D" id="1.25.40.10">
    <property type="entry name" value="Tetratricopeptide repeat domain"/>
    <property type="match status" value="3"/>
</dbReference>
<evidence type="ECO:0000256" key="1">
    <source>
        <dbReference type="ARBA" id="ARBA00022741"/>
    </source>
</evidence>
<dbReference type="InterPro" id="IPR036388">
    <property type="entry name" value="WH-like_DNA-bd_sf"/>
</dbReference>
<evidence type="ECO:0000313" key="6">
    <source>
        <dbReference type="Proteomes" id="UP001589733"/>
    </source>
</evidence>
<dbReference type="RefSeq" id="WP_380016340.1">
    <property type="nucleotide sequence ID" value="NZ_JBHLYR010000071.1"/>
</dbReference>
<organism evidence="5 6">
    <name type="scientific">Deinococcus oregonensis</name>
    <dbReference type="NCBI Taxonomy" id="1805970"/>
    <lineage>
        <taxon>Bacteria</taxon>
        <taxon>Thermotogati</taxon>
        <taxon>Deinococcota</taxon>
        <taxon>Deinococci</taxon>
        <taxon>Deinococcales</taxon>
        <taxon>Deinococcaceae</taxon>
        <taxon>Deinococcus</taxon>
    </lineage>
</organism>
<keyword evidence="2" id="KW-0067">ATP-binding</keyword>
<dbReference type="InterPro" id="IPR019734">
    <property type="entry name" value="TPR_rpt"/>
</dbReference>
<dbReference type="PANTHER" id="PTHR16305:SF28">
    <property type="entry name" value="GUANYLATE CYCLASE DOMAIN-CONTAINING PROTEIN"/>
    <property type="match status" value="1"/>
</dbReference>
<feature type="domain" description="Bacterial transcriptional activator" evidence="4">
    <location>
        <begin position="96"/>
        <end position="228"/>
    </location>
</feature>
<dbReference type="SMART" id="SM01043">
    <property type="entry name" value="BTAD"/>
    <property type="match status" value="1"/>
</dbReference>
<protein>
    <submittedName>
        <fullName evidence="5">Tetratricopeptide repeat protein</fullName>
    </submittedName>
</protein>
<dbReference type="InterPro" id="IPR005158">
    <property type="entry name" value="BTAD"/>
</dbReference>
<comment type="caution">
    <text evidence="5">The sequence shown here is derived from an EMBL/GenBank/DDBJ whole genome shotgun (WGS) entry which is preliminary data.</text>
</comment>
<dbReference type="Pfam" id="PF03704">
    <property type="entry name" value="BTAD"/>
    <property type="match status" value="1"/>
</dbReference>
<dbReference type="EMBL" id="JBHLYR010000071">
    <property type="protein sequence ID" value="MFB9994917.1"/>
    <property type="molecule type" value="Genomic_DNA"/>
</dbReference>
<accession>A0ABV6B576</accession>
<proteinExistence type="predicted"/>
<dbReference type="PANTHER" id="PTHR16305">
    <property type="entry name" value="TESTICULAR SOLUBLE ADENYLYL CYCLASE"/>
    <property type="match status" value="1"/>
</dbReference>
<dbReference type="Gene3D" id="1.10.10.10">
    <property type="entry name" value="Winged helix-like DNA-binding domain superfamily/Winged helix DNA-binding domain"/>
    <property type="match status" value="1"/>
</dbReference>
<feature type="repeat" description="TPR" evidence="3">
    <location>
        <begin position="852"/>
        <end position="885"/>
    </location>
</feature>
<evidence type="ECO:0000313" key="5">
    <source>
        <dbReference type="EMBL" id="MFB9994917.1"/>
    </source>
</evidence>
<keyword evidence="1" id="KW-0547">Nucleotide-binding</keyword>
<evidence type="ECO:0000256" key="3">
    <source>
        <dbReference type="PROSITE-ProRule" id="PRU00339"/>
    </source>
</evidence>
<dbReference type="InterPro" id="IPR011990">
    <property type="entry name" value="TPR-like_helical_dom_sf"/>
</dbReference>
<dbReference type="SUPFAM" id="SSF52540">
    <property type="entry name" value="P-loop containing nucleoside triphosphate hydrolases"/>
    <property type="match status" value="1"/>
</dbReference>
<keyword evidence="6" id="KW-1185">Reference proteome</keyword>
<sequence length="1108" mass="118802">MQDTPTWCLFLLGEPRLVAPEGRETRPEGKQLALLAYLALEGAVPRSRLAGLLWPERTETAARNNLVQLLRRMRSTFGGELIAGQETLSLALQVEVDVWCLLGDRPAPAELPTAPLLAGVRFDDHLDLADWLAVQRERLDARRARETARAVTRAEEAGDLGRALLLARRALALDPLSEEAHRRLMRLLYLAGNPSEALDVYAGLREQLHGELRTAPMPETRELVALIERGGLLPAARPAPQMSLATPHPPVLAGRERELARMGEAWNRGQFIIVAGAPGMGKSRLATDFAASQGRVLWIEARPGDTLVPYTTTIRSLRRGLSLSGAELPPDLRRPLSFLLPELALPGEAPATTTNAGLHGVVQHAFALCLTDVDVCVFDDMQFADQASIEVGFDLIGAVFPMGQPGGLPHFIAVHRENELPTYTAAIFDRLVTAGQADWFSLEPLSESATQELLASLNVPADAAKGLARASGGHPLFVLESVKALASGGGVNRARSVPPRLNQLIGDRLACLSKLALHAARASAVLGRDFTPELVANMLSAPLLDVVGAWDELESAQILAGERFHHDLVAEAVLEGISPSVRRLLHRAAARVLADEGAPAAQVGWHWQQGGQDLEAAPWLLRAGEAARVSLRLREAAAHLEEAARLFEAQGDGRAFEAWRRRAEALSLGDDLEVRQASVNDVLERAATPAETAQSWLLQAGLFSAQNEGVRAEGAVRRGLAALGEQDEPALRANLLGELGTALWAQSRLPEAEAALYEAVTVLESLGSSSELATGLSNLAVVLDHGDRHREAEELHRRAVGMLEALGDLSHLAVILRNLSVCLSELGDLRGGLEALERSVALDASGAHDASATSYVLLGIGHADLGEYAQAVRHFEHALSAELDPSGWLHDYARACLGEVLVTLGDFGRAEALLRAAGASGIPETYRGRIHVAHARLAFERGQNPSAALEQAEALLGEVPRPLALARVRLTQALSGEPARACEAAREALDTARRHELGGLELGAQTRLAGALLRAGEIQQALLHAEQAAQLLNTLEPAELSQGEVLLTLFEAQWASGSAEAGLTLQRAGAWLKQTAEQHVPPELKEAFLTHNSVARGIVLAQVKFPLT</sequence>
<evidence type="ECO:0000259" key="4">
    <source>
        <dbReference type="SMART" id="SM01043"/>
    </source>
</evidence>
<gene>
    <name evidence="5" type="ORF">ACFFLM_23485</name>
</gene>
<dbReference type="SMART" id="SM00028">
    <property type="entry name" value="TPR"/>
    <property type="match status" value="5"/>
</dbReference>
<reference evidence="5 6" key="1">
    <citation type="submission" date="2024-09" db="EMBL/GenBank/DDBJ databases">
        <authorList>
            <person name="Sun Q."/>
            <person name="Mori K."/>
        </authorList>
    </citation>
    <scope>NUCLEOTIDE SEQUENCE [LARGE SCALE GENOMIC DNA]</scope>
    <source>
        <strain evidence="5 6">JCM 13503</strain>
    </source>
</reference>
<name>A0ABV6B576_9DEIO</name>